<dbReference type="RefSeq" id="WP_271323406.1">
    <property type="nucleotide sequence ID" value="NZ_JAAGKO020000038.1"/>
</dbReference>
<dbReference type="InterPro" id="IPR029016">
    <property type="entry name" value="GAF-like_dom_sf"/>
</dbReference>
<dbReference type="Proteomes" id="UP001156398">
    <property type="component" value="Unassembled WGS sequence"/>
</dbReference>
<feature type="domain" description="PPM-type phosphatase" evidence="3">
    <location>
        <begin position="376"/>
        <end position="587"/>
    </location>
</feature>
<gene>
    <name evidence="4" type="ORF">POF43_023255</name>
</gene>
<dbReference type="SMART" id="SM00065">
    <property type="entry name" value="GAF"/>
    <property type="match status" value="1"/>
</dbReference>
<dbReference type="SUPFAM" id="SSF55781">
    <property type="entry name" value="GAF domain-like"/>
    <property type="match status" value="1"/>
</dbReference>
<dbReference type="InterPro" id="IPR001932">
    <property type="entry name" value="PPM-type_phosphatase-like_dom"/>
</dbReference>
<dbReference type="Pfam" id="PF07228">
    <property type="entry name" value="SpoIIE"/>
    <property type="match status" value="1"/>
</dbReference>
<reference evidence="4 5" key="1">
    <citation type="submission" date="2023-05" db="EMBL/GenBank/DDBJ databases">
        <title>Streptantibioticus silvisoli sp. nov., acidotolerant actinomycetes 1 from pine litter.</title>
        <authorList>
            <person name="Swiecimska M."/>
            <person name="Golinska P."/>
            <person name="Sangal V."/>
            <person name="Wachnowicz B."/>
            <person name="Goodfellow M."/>
        </authorList>
    </citation>
    <scope>NUCLEOTIDE SEQUENCE [LARGE SCALE GENOMIC DNA]</scope>
    <source>
        <strain evidence="4 5">SL54</strain>
    </source>
</reference>
<dbReference type="SMART" id="SM00331">
    <property type="entry name" value="PP2C_SIG"/>
    <property type="match status" value="1"/>
</dbReference>
<protein>
    <submittedName>
        <fullName evidence="4">SpoIIE family protein phosphatase</fullName>
    </submittedName>
</protein>
<accession>A0ABT6W4C9</accession>
<dbReference type="InterPro" id="IPR052016">
    <property type="entry name" value="Bact_Sigma-Reg"/>
</dbReference>
<comment type="caution">
    <text evidence="4">The sequence shown here is derived from an EMBL/GenBank/DDBJ whole genome shotgun (WGS) entry which is preliminary data.</text>
</comment>
<dbReference type="InterPro" id="IPR003018">
    <property type="entry name" value="GAF"/>
</dbReference>
<dbReference type="EMBL" id="JAAGKO020000038">
    <property type="protein sequence ID" value="MDI5965608.1"/>
    <property type="molecule type" value="Genomic_DNA"/>
</dbReference>
<feature type="domain" description="GAF" evidence="2">
    <location>
        <begin position="199"/>
        <end position="355"/>
    </location>
</feature>
<organism evidence="4 5">
    <name type="scientific">Streptantibioticus silvisoli</name>
    <dbReference type="NCBI Taxonomy" id="2705255"/>
    <lineage>
        <taxon>Bacteria</taxon>
        <taxon>Bacillati</taxon>
        <taxon>Actinomycetota</taxon>
        <taxon>Actinomycetes</taxon>
        <taxon>Kitasatosporales</taxon>
        <taxon>Streptomycetaceae</taxon>
        <taxon>Streptantibioticus</taxon>
    </lineage>
</organism>
<keyword evidence="1" id="KW-0378">Hydrolase</keyword>
<evidence type="ECO:0000313" key="4">
    <source>
        <dbReference type="EMBL" id="MDI5965608.1"/>
    </source>
</evidence>
<evidence type="ECO:0000259" key="3">
    <source>
        <dbReference type="SMART" id="SM00331"/>
    </source>
</evidence>
<dbReference type="InterPro" id="IPR036457">
    <property type="entry name" value="PPM-type-like_dom_sf"/>
</dbReference>
<evidence type="ECO:0000259" key="2">
    <source>
        <dbReference type="SMART" id="SM00065"/>
    </source>
</evidence>
<proteinExistence type="predicted"/>
<evidence type="ECO:0000313" key="5">
    <source>
        <dbReference type="Proteomes" id="UP001156398"/>
    </source>
</evidence>
<dbReference type="Gene3D" id="3.60.40.10">
    <property type="entry name" value="PPM-type phosphatase domain"/>
    <property type="match status" value="1"/>
</dbReference>
<evidence type="ECO:0000256" key="1">
    <source>
        <dbReference type="ARBA" id="ARBA00022801"/>
    </source>
</evidence>
<dbReference type="PANTHER" id="PTHR43156">
    <property type="entry name" value="STAGE II SPORULATION PROTEIN E-RELATED"/>
    <property type="match status" value="1"/>
</dbReference>
<dbReference type="Gene3D" id="3.30.450.40">
    <property type="match status" value="1"/>
</dbReference>
<name>A0ABT6W4C9_9ACTN</name>
<sequence>MGSVPRANGDEPFLAGVGDTLHAIEAVGVALLLRAPDAPQLDAAAVVVTPLGSGVVENVRLDDEVFATANAYRSDRVVGALPMDIMSGHPELSAFAPFPYAVGSAPVFAGGRRPAGTLTAFWQRPYGGPQPWELAGLASGARRLTRELTRRARAGTPPVPPPVPVVVAADTEVSGNVTSTAPHLYHLHKLAVLLSSAADTRKAVEMTVQRLTGGFGTLGAVVTSLSGRQLRVLGQQGCSARFAAELDGAALSDGSPEAGAVATRRQCVLSPADPRAAGRLADPSGPGERVSGDRTAEGAFWVVVPLLSGQRVIGTCSMAFDAGRDNLVAEQSVLTALATLLGQALERTRLLDGQHALAARLQRILLPGTLAGHPRLTSASRYLSATSGIEIGGDWYEMIRLPGGGVALVVGDVEGHNVPAAVVMGQLRGAMRAYAAEGHGPGTLLARSDRLLVGLDTDLFATCCCVALDPEHGTAEIATAGHPPPLLRTPDGGYPALGVVPGPPLGVAATGADFPVRRLDLASGSLLALYTDGLASAVDGELPPRALEEGVADGLGLGELCDLLTDPDAAGAPPHHHDDAALLLVRYEGRYEGRAA</sequence>
<keyword evidence="5" id="KW-1185">Reference proteome</keyword>
<dbReference type="PANTHER" id="PTHR43156:SF2">
    <property type="entry name" value="STAGE II SPORULATION PROTEIN E"/>
    <property type="match status" value="1"/>
</dbReference>
<dbReference type="SUPFAM" id="SSF81606">
    <property type="entry name" value="PP2C-like"/>
    <property type="match status" value="1"/>
</dbReference>